<dbReference type="OMA" id="HTLESCH"/>
<evidence type="ECO:0008006" key="4">
    <source>
        <dbReference type="Google" id="ProtNLM"/>
    </source>
</evidence>
<reference evidence="2" key="2">
    <citation type="submission" date="2021-09" db="EMBL/GenBank/DDBJ databases">
        <authorList>
            <person name="Jia N."/>
            <person name="Wang J."/>
            <person name="Shi W."/>
            <person name="Du L."/>
            <person name="Sun Y."/>
            <person name="Zhan W."/>
            <person name="Jiang J."/>
            <person name="Wang Q."/>
            <person name="Zhang B."/>
            <person name="Ji P."/>
            <person name="Sakyi L.B."/>
            <person name="Cui X."/>
            <person name="Yuan T."/>
            <person name="Jiang B."/>
            <person name="Yang W."/>
            <person name="Lam T.T.-Y."/>
            <person name="Chang Q."/>
            <person name="Ding S."/>
            <person name="Wang X."/>
            <person name="Zhu J."/>
            <person name="Ruan X."/>
            <person name="Zhao L."/>
            <person name="Wei J."/>
            <person name="Que T."/>
            <person name="Du C."/>
            <person name="Cheng J."/>
            <person name="Dai P."/>
            <person name="Han X."/>
            <person name="Huang E."/>
            <person name="Gao Y."/>
            <person name="Liu J."/>
            <person name="Shao H."/>
            <person name="Ye R."/>
            <person name="Li L."/>
            <person name="Wei W."/>
            <person name="Wang X."/>
            <person name="Wang C."/>
            <person name="Huo Q."/>
            <person name="Li W."/>
            <person name="Guo W."/>
            <person name="Chen H."/>
            <person name="Chen S."/>
            <person name="Zhou L."/>
            <person name="Zhou L."/>
            <person name="Ni X."/>
            <person name="Tian J."/>
            <person name="Zhou Y."/>
            <person name="Sheng Y."/>
            <person name="Liu T."/>
            <person name="Pan Y."/>
            <person name="Xia L."/>
            <person name="Li J."/>
            <person name="Zhao F."/>
            <person name="Cao W."/>
        </authorList>
    </citation>
    <scope>NUCLEOTIDE SEQUENCE</scope>
    <source>
        <strain evidence="2">Rsan-2018</strain>
        <tissue evidence="2">Larvae</tissue>
    </source>
</reference>
<gene>
    <name evidence="2" type="ORF">HPB52_009885</name>
</gene>
<evidence type="ECO:0000313" key="2">
    <source>
        <dbReference type="EMBL" id="KAH7943680.1"/>
    </source>
</evidence>
<accession>A0A9D4PIF8</accession>
<comment type="caution">
    <text evidence="2">The sequence shown here is derived from an EMBL/GenBank/DDBJ whole genome shotgun (WGS) entry which is preliminary data.</text>
</comment>
<dbReference type="Proteomes" id="UP000821837">
    <property type="component" value="Unassembled WGS sequence"/>
</dbReference>
<dbReference type="PANTHER" id="PTHR24111:SF0">
    <property type="entry name" value="LEUCINE-RICH REPEAT-CONTAINING PROTEIN"/>
    <property type="match status" value="1"/>
</dbReference>
<dbReference type="AlphaFoldDB" id="A0A9D4PIF8"/>
<reference evidence="2" key="1">
    <citation type="journal article" date="2020" name="Cell">
        <title>Large-Scale Comparative Analyses of Tick Genomes Elucidate Their Genetic Diversity and Vector Capacities.</title>
        <authorList>
            <consortium name="Tick Genome and Microbiome Consortium (TIGMIC)"/>
            <person name="Jia N."/>
            <person name="Wang J."/>
            <person name="Shi W."/>
            <person name="Du L."/>
            <person name="Sun Y."/>
            <person name="Zhan W."/>
            <person name="Jiang J.F."/>
            <person name="Wang Q."/>
            <person name="Zhang B."/>
            <person name="Ji P."/>
            <person name="Bell-Sakyi L."/>
            <person name="Cui X.M."/>
            <person name="Yuan T.T."/>
            <person name="Jiang B.G."/>
            <person name="Yang W.F."/>
            <person name="Lam T.T."/>
            <person name="Chang Q.C."/>
            <person name="Ding S.J."/>
            <person name="Wang X.J."/>
            <person name="Zhu J.G."/>
            <person name="Ruan X.D."/>
            <person name="Zhao L."/>
            <person name="Wei J.T."/>
            <person name="Ye R.Z."/>
            <person name="Que T.C."/>
            <person name="Du C.H."/>
            <person name="Zhou Y.H."/>
            <person name="Cheng J.X."/>
            <person name="Dai P.F."/>
            <person name="Guo W.B."/>
            <person name="Han X.H."/>
            <person name="Huang E.J."/>
            <person name="Li L.F."/>
            <person name="Wei W."/>
            <person name="Gao Y.C."/>
            <person name="Liu J.Z."/>
            <person name="Shao H.Z."/>
            <person name="Wang X."/>
            <person name="Wang C.C."/>
            <person name="Yang T.C."/>
            <person name="Huo Q.B."/>
            <person name="Li W."/>
            <person name="Chen H.Y."/>
            <person name="Chen S.E."/>
            <person name="Zhou L.G."/>
            <person name="Ni X.B."/>
            <person name="Tian J.H."/>
            <person name="Sheng Y."/>
            <person name="Liu T."/>
            <person name="Pan Y.S."/>
            <person name="Xia L.Y."/>
            <person name="Li J."/>
            <person name="Zhao F."/>
            <person name="Cao W.C."/>
        </authorList>
    </citation>
    <scope>NUCLEOTIDE SEQUENCE</scope>
    <source>
        <strain evidence="2">Rsan-2018</strain>
    </source>
</reference>
<evidence type="ECO:0000313" key="3">
    <source>
        <dbReference type="Proteomes" id="UP000821837"/>
    </source>
</evidence>
<keyword evidence="3" id="KW-1185">Reference proteome</keyword>
<dbReference type="InterPro" id="IPR052201">
    <property type="entry name" value="LRR-containing_regulator"/>
</dbReference>
<sequence>MPGGGSRKRRRSAASNSDLKKSYFSGSTLNYRTPCTSSEGRLCDIFRDIPIWNEFFWQVGLELRELSPGQLSLVEVEDAFVPLDLAQRKHEAATLLCHLLMYHRCLVSVVLNRLIHAYDQQLCDALTESPSLRKLALSLPCMSMPELLRFSATLPLQTRLQELECRLLDLERPLCEGLSKFLANARSLTTFKLSAQSLKSEDGALILEGLRRNAAITTLSLNTIIVSAFLYPSSDAFTGYLSENRTVRTLIVKSYYPPNQADMRLVLRSLFRTAAIFELELVHLTLNEANSRLVAELIGENQSLRVLRMVDCALYEDGMPSPSRISPWLAALGTNGTLEKLTMDLRCFSLNECRSLFEALKSNASLKNITAERIRPEDEAQICRALRETGVRERFLLGRHHVVREPTVTLTECEELSQIKIDSSALCRPVWLRTALSLLPSGSHVTSLSLAVWRPSFNQDVCALIAQYIAATKVLRELRWILASITSRPADRVERVLMRALCVNNSIRKLFMTGLRFDETEVQMLVDKLQASRALCELAFYPDDYNSTIWLVQKLSPIVSSNYTLIDVKVYRHVVLRADLFSVDDVVRRNASLVSRAAHFVSGMAGTRLRYCAEAVELVHWNPGVVAKVQALASVDENEAVSRIEQSFKSFSNLDGFMCAAGVVKYRVICHVRDDGQKQLVDIDGDCWWHIRRFLNMCDIKD</sequence>
<organism evidence="2 3">
    <name type="scientific">Rhipicephalus sanguineus</name>
    <name type="common">Brown dog tick</name>
    <name type="synonym">Ixodes sanguineus</name>
    <dbReference type="NCBI Taxonomy" id="34632"/>
    <lineage>
        <taxon>Eukaryota</taxon>
        <taxon>Metazoa</taxon>
        <taxon>Ecdysozoa</taxon>
        <taxon>Arthropoda</taxon>
        <taxon>Chelicerata</taxon>
        <taxon>Arachnida</taxon>
        <taxon>Acari</taxon>
        <taxon>Parasitiformes</taxon>
        <taxon>Ixodida</taxon>
        <taxon>Ixodoidea</taxon>
        <taxon>Ixodidae</taxon>
        <taxon>Rhipicephalinae</taxon>
        <taxon>Rhipicephalus</taxon>
        <taxon>Rhipicephalus</taxon>
    </lineage>
</organism>
<dbReference type="SUPFAM" id="SSF52047">
    <property type="entry name" value="RNI-like"/>
    <property type="match status" value="2"/>
</dbReference>
<name>A0A9D4PIF8_RHISA</name>
<proteinExistence type="predicted"/>
<dbReference type="EMBL" id="JABSTV010001253">
    <property type="protein sequence ID" value="KAH7943680.1"/>
    <property type="molecule type" value="Genomic_DNA"/>
</dbReference>
<dbReference type="Gene3D" id="3.80.10.10">
    <property type="entry name" value="Ribonuclease Inhibitor"/>
    <property type="match status" value="2"/>
</dbReference>
<dbReference type="InterPro" id="IPR032675">
    <property type="entry name" value="LRR_dom_sf"/>
</dbReference>
<dbReference type="VEuPathDB" id="VectorBase:RSAN_051869"/>
<protein>
    <recommendedName>
        <fullName evidence="4">Nlr family card domain protein</fullName>
    </recommendedName>
</protein>
<keyword evidence="1" id="KW-0677">Repeat</keyword>
<evidence type="ECO:0000256" key="1">
    <source>
        <dbReference type="ARBA" id="ARBA00022737"/>
    </source>
</evidence>
<dbReference type="PANTHER" id="PTHR24111">
    <property type="entry name" value="LEUCINE-RICH REPEAT-CONTAINING PROTEIN 34"/>
    <property type="match status" value="1"/>
</dbReference>